<dbReference type="InterPro" id="IPR020573">
    <property type="entry name" value="UDP_GlcNAc_AcTrfase_non-rep"/>
</dbReference>
<evidence type="ECO:0000256" key="3">
    <source>
        <dbReference type="ARBA" id="ARBA00022679"/>
    </source>
</evidence>
<evidence type="ECO:0000259" key="8">
    <source>
        <dbReference type="Pfam" id="PF04613"/>
    </source>
</evidence>
<comment type="similarity">
    <text evidence="7">Belongs to the transferase hexapeptide repeat family. LpxD subfamily.</text>
</comment>
<dbReference type="Gene3D" id="1.20.5.170">
    <property type="match status" value="1"/>
</dbReference>
<protein>
    <recommendedName>
        <fullName evidence="7">UDP-3-O-acylglucosamine N-acyltransferase</fullName>
        <ecNumber evidence="7">2.3.1.191</ecNumber>
    </recommendedName>
</protein>
<dbReference type="InterPro" id="IPR001451">
    <property type="entry name" value="Hexapep"/>
</dbReference>
<dbReference type="AlphaFoldDB" id="A0A839IIP2"/>
<dbReference type="GO" id="GO:0016020">
    <property type="term" value="C:membrane"/>
    <property type="evidence" value="ECO:0007669"/>
    <property type="project" value="GOC"/>
</dbReference>
<reference evidence="9 10" key="1">
    <citation type="submission" date="2020-08" db="EMBL/GenBank/DDBJ databases">
        <title>Oceanospirillum sp. nov. isolated from marine sediment.</title>
        <authorList>
            <person name="Ji X."/>
        </authorList>
    </citation>
    <scope>NUCLEOTIDE SEQUENCE [LARGE SCALE GENOMIC DNA]</scope>
    <source>
        <strain evidence="9 10">D5</strain>
    </source>
</reference>
<sequence length="350" mass="36958">MQSFTLQQLADHLGLTLSAGSEAPVQPELMISGLGTLESAESGEISFLANSSYQKYLPDTKASAVLVKPEHACLSPVTCLVTDNPYVAFARLSQLFDPVRMERAQIHPAASIHHDAVLGEGVTVGAGAVIEAGVMIGKGSVIEANSVIGKDSVLGHDCHIFPNVTIYHGVSIGNSVRVHSNTVIGADGFGFANEKGKWIRIAQLGSVIIGDFVEIGSNTNIDRGALDDTVIGSQVIIDSQVQIAHNVRIGDGCAIAGCTGIAGSARIGNYCMIAGAANIAGHISLCDGVTITMCTSVTKDITEPGIYSSGTLMMPNRHWRKNVIRFSQLDQLAKRIRQLEKEAASHKTSR</sequence>
<dbReference type="Pfam" id="PF04613">
    <property type="entry name" value="LpxD"/>
    <property type="match status" value="1"/>
</dbReference>
<keyword evidence="1 7" id="KW-0444">Lipid biosynthesis</keyword>
<dbReference type="Pfam" id="PF00132">
    <property type="entry name" value="Hexapep"/>
    <property type="match status" value="3"/>
</dbReference>
<feature type="domain" description="UDP-3-O-[3-hydroxymyristoyl] glucosamine N-acyltransferase non-repeat region" evidence="8">
    <location>
        <begin position="29"/>
        <end position="95"/>
    </location>
</feature>
<dbReference type="GO" id="GO:0016410">
    <property type="term" value="F:N-acyltransferase activity"/>
    <property type="evidence" value="ECO:0007669"/>
    <property type="project" value="InterPro"/>
</dbReference>
<dbReference type="Gene3D" id="3.40.1390.10">
    <property type="entry name" value="MurE/MurF, N-terminal domain"/>
    <property type="match status" value="1"/>
</dbReference>
<dbReference type="PANTHER" id="PTHR43378">
    <property type="entry name" value="UDP-3-O-ACYLGLUCOSAMINE N-ACYLTRANSFERASE"/>
    <property type="match status" value="1"/>
</dbReference>
<dbReference type="CDD" id="cd03352">
    <property type="entry name" value="LbH_LpxD"/>
    <property type="match status" value="1"/>
</dbReference>
<organism evidence="9 10">
    <name type="scientific">Oceanospirillum sediminis</name>
    <dbReference type="NCBI Taxonomy" id="2760088"/>
    <lineage>
        <taxon>Bacteria</taxon>
        <taxon>Pseudomonadati</taxon>
        <taxon>Pseudomonadota</taxon>
        <taxon>Gammaproteobacteria</taxon>
        <taxon>Oceanospirillales</taxon>
        <taxon>Oceanospirillaceae</taxon>
        <taxon>Oceanospirillum</taxon>
    </lineage>
</organism>
<evidence type="ECO:0000256" key="6">
    <source>
        <dbReference type="ARBA" id="ARBA00023315"/>
    </source>
</evidence>
<evidence type="ECO:0000256" key="5">
    <source>
        <dbReference type="ARBA" id="ARBA00023098"/>
    </source>
</evidence>
<evidence type="ECO:0000256" key="7">
    <source>
        <dbReference type="HAMAP-Rule" id="MF_00523"/>
    </source>
</evidence>
<comment type="pathway">
    <text evidence="7">Bacterial outer membrane biogenesis; LPS lipid A biosynthesis.</text>
</comment>
<dbReference type="InterPro" id="IPR007691">
    <property type="entry name" value="LpxD"/>
</dbReference>
<dbReference type="Gene3D" id="2.160.10.10">
    <property type="entry name" value="Hexapeptide repeat proteins"/>
    <property type="match status" value="1"/>
</dbReference>
<evidence type="ECO:0000313" key="9">
    <source>
        <dbReference type="EMBL" id="MBB1485035.1"/>
    </source>
</evidence>
<dbReference type="UniPathway" id="UPA00973"/>
<proteinExistence type="inferred from homology"/>
<comment type="function">
    <text evidence="7">Catalyzes the N-acylation of UDP-3-O-acylglucosamine using 3-hydroxyacyl-ACP as the acyl donor. Is involved in the biosynthesis of lipid A, a phosphorylated glycolipid that anchors the lipopolysaccharide to the outer membrane of the cell.</text>
</comment>
<dbReference type="SUPFAM" id="SSF51161">
    <property type="entry name" value="Trimeric LpxA-like enzymes"/>
    <property type="match status" value="1"/>
</dbReference>
<keyword evidence="4 7" id="KW-0677">Repeat</keyword>
<comment type="caution">
    <text evidence="9">The sequence shown here is derived from an EMBL/GenBank/DDBJ whole genome shotgun (WGS) entry which is preliminary data.</text>
</comment>
<evidence type="ECO:0000256" key="2">
    <source>
        <dbReference type="ARBA" id="ARBA00022556"/>
    </source>
</evidence>
<dbReference type="PANTHER" id="PTHR43378:SF2">
    <property type="entry name" value="UDP-3-O-ACYLGLUCOSAMINE N-ACYLTRANSFERASE 1, MITOCHONDRIAL-RELATED"/>
    <property type="match status" value="1"/>
</dbReference>
<dbReference type="HAMAP" id="MF_00523">
    <property type="entry name" value="LpxD"/>
    <property type="match status" value="1"/>
</dbReference>
<dbReference type="InterPro" id="IPR011004">
    <property type="entry name" value="Trimer_LpxA-like_sf"/>
</dbReference>
<dbReference type="EMBL" id="JACJFM010000001">
    <property type="protein sequence ID" value="MBB1485035.1"/>
    <property type="molecule type" value="Genomic_DNA"/>
</dbReference>
<keyword evidence="2 7" id="KW-0441">Lipid A biosynthesis</keyword>
<dbReference type="GO" id="GO:0103118">
    <property type="term" value="F:UDP-3-O-[(3R)-3-hydroxyacyl]-glucosamine N-acyltransferase activity"/>
    <property type="evidence" value="ECO:0007669"/>
    <property type="project" value="UniProtKB-EC"/>
</dbReference>
<dbReference type="GO" id="GO:0009245">
    <property type="term" value="P:lipid A biosynthetic process"/>
    <property type="evidence" value="ECO:0007669"/>
    <property type="project" value="UniProtKB-UniRule"/>
</dbReference>
<gene>
    <name evidence="7 9" type="primary">lpxD</name>
    <name evidence="9" type="ORF">H4O21_00190</name>
</gene>
<evidence type="ECO:0000256" key="1">
    <source>
        <dbReference type="ARBA" id="ARBA00022516"/>
    </source>
</evidence>
<keyword evidence="10" id="KW-1185">Reference proteome</keyword>
<dbReference type="NCBIfam" id="NF002060">
    <property type="entry name" value="PRK00892.1"/>
    <property type="match status" value="1"/>
</dbReference>
<keyword evidence="5 7" id="KW-0443">Lipid metabolism</keyword>
<dbReference type="NCBIfam" id="TIGR01853">
    <property type="entry name" value="lipid_A_lpxD"/>
    <property type="match status" value="1"/>
</dbReference>
<evidence type="ECO:0000313" key="10">
    <source>
        <dbReference type="Proteomes" id="UP000565262"/>
    </source>
</evidence>
<dbReference type="Proteomes" id="UP000565262">
    <property type="component" value="Unassembled WGS sequence"/>
</dbReference>
<comment type="subunit">
    <text evidence="7">Homotrimer.</text>
</comment>
<feature type="active site" description="Proton acceptor" evidence="7">
    <location>
        <position position="245"/>
    </location>
</feature>
<keyword evidence="3 7" id="KW-0808">Transferase</keyword>
<comment type="catalytic activity">
    <reaction evidence="7">
        <text>a UDP-3-O-[(3R)-3-hydroxyacyl]-alpha-D-glucosamine + a (3R)-hydroxyacyl-[ACP] = a UDP-2-N,3-O-bis[(3R)-3-hydroxyacyl]-alpha-D-glucosamine + holo-[ACP] + H(+)</text>
        <dbReference type="Rhea" id="RHEA:53836"/>
        <dbReference type="Rhea" id="RHEA-COMP:9685"/>
        <dbReference type="Rhea" id="RHEA-COMP:9945"/>
        <dbReference type="ChEBI" id="CHEBI:15378"/>
        <dbReference type="ChEBI" id="CHEBI:64479"/>
        <dbReference type="ChEBI" id="CHEBI:78827"/>
        <dbReference type="ChEBI" id="CHEBI:137740"/>
        <dbReference type="ChEBI" id="CHEBI:137748"/>
        <dbReference type="EC" id="2.3.1.191"/>
    </reaction>
</comment>
<keyword evidence="6 7" id="KW-0012">Acyltransferase</keyword>
<dbReference type="EC" id="2.3.1.191" evidence="7"/>
<name>A0A839IIP2_9GAMM</name>
<accession>A0A839IIP2</accession>
<dbReference type="RefSeq" id="WP_182806799.1">
    <property type="nucleotide sequence ID" value="NZ_JACJFM010000001.1"/>
</dbReference>
<evidence type="ECO:0000256" key="4">
    <source>
        <dbReference type="ARBA" id="ARBA00022737"/>
    </source>
</evidence>